<dbReference type="GO" id="GO:0020037">
    <property type="term" value="F:heme binding"/>
    <property type="evidence" value="ECO:0007669"/>
    <property type="project" value="InterPro"/>
</dbReference>
<keyword evidence="2 5" id="KW-0349">Heme</keyword>
<evidence type="ECO:0000313" key="9">
    <source>
        <dbReference type="Proteomes" id="UP000294257"/>
    </source>
</evidence>
<evidence type="ECO:0000256" key="5">
    <source>
        <dbReference type="PIRSR" id="PIRSR601486-1"/>
    </source>
</evidence>
<dbReference type="InterPro" id="IPR009050">
    <property type="entry name" value="Globin-like_sf"/>
</dbReference>
<dbReference type="InterPro" id="IPR012292">
    <property type="entry name" value="Globin/Proto"/>
</dbReference>
<keyword evidence="1" id="KW-0813">Transport</keyword>
<evidence type="ECO:0000256" key="6">
    <source>
        <dbReference type="SAM" id="MobiDB-lite"/>
    </source>
</evidence>
<dbReference type="InterPro" id="IPR007138">
    <property type="entry name" value="ABM_dom"/>
</dbReference>
<protein>
    <submittedName>
        <fullName evidence="8">Truncated hemoglobin YjbI</fullName>
    </submittedName>
</protein>
<keyword evidence="4 5" id="KW-0408">Iron</keyword>
<sequence>MIEHVHYRVPAERAAEFEEACQRLSTEPECVEYELTRGDDEYILRIVWKSAANPLPEPLNAEARHFRATGIAGRGAAIPTLYEWLGGTEALEKLFDAFYTRVRDDDVLEPVFRGMDPRHPKHVAAWLAEVFGGPARYSADHGGHRHMVGRHLGRAITEEQRQRWIALLLDTADQVGLPDDPEFRAAFVGYLEWGTRMARILSQPGMDAPREEPMPKWDWPLPPWQPE</sequence>
<comment type="caution">
    <text evidence="8">The sequence shown here is derived from an EMBL/GenBank/DDBJ whole genome shotgun (WGS) entry which is preliminary data.</text>
</comment>
<dbReference type="CDD" id="cd14775">
    <property type="entry name" value="TrHb2_O-like"/>
    <property type="match status" value="1"/>
</dbReference>
<gene>
    <name evidence="8" type="ORF">EV193_104152</name>
</gene>
<dbReference type="AlphaFoldDB" id="A0A4Q7KT26"/>
<feature type="region of interest" description="Disordered" evidence="6">
    <location>
        <begin position="205"/>
        <end position="227"/>
    </location>
</feature>
<feature type="domain" description="ABM" evidence="7">
    <location>
        <begin position="3"/>
        <end position="52"/>
    </location>
</feature>
<organism evidence="8 9">
    <name type="scientific">Herbihabitans rhizosphaerae</name>
    <dbReference type="NCBI Taxonomy" id="1872711"/>
    <lineage>
        <taxon>Bacteria</taxon>
        <taxon>Bacillati</taxon>
        <taxon>Actinomycetota</taxon>
        <taxon>Actinomycetes</taxon>
        <taxon>Pseudonocardiales</taxon>
        <taxon>Pseudonocardiaceae</taxon>
        <taxon>Herbihabitans</taxon>
    </lineage>
</organism>
<dbReference type="Proteomes" id="UP000294257">
    <property type="component" value="Unassembled WGS sequence"/>
</dbReference>
<evidence type="ECO:0000256" key="1">
    <source>
        <dbReference type="ARBA" id="ARBA00022448"/>
    </source>
</evidence>
<evidence type="ECO:0000313" key="8">
    <source>
        <dbReference type="EMBL" id="RZS38941.1"/>
    </source>
</evidence>
<evidence type="ECO:0000256" key="2">
    <source>
        <dbReference type="ARBA" id="ARBA00022617"/>
    </source>
</evidence>
<evidence type="ECO:0000259" key="7">
    <source>
        <dbReference type="Pfam" id="PF03992"/>
    </source>
</evidence>
<dbReference type="GO" id="GO:0046872">
    <property type="term" value="F:metal ion binding"/>
    <property type="evidence" value="ECO:0007669"/>
    <property type="project" value="UniProtKB-KW"/>
</dbReference>
<dbReference type="Pfam" id="PF03992">
    <property type="entry name" value="ABM"/>
    <property type="match status" value="1"/>
</dbReference>
<evidence type="ECO:0000256" key="4">
    <source>
        <dbReference type="ARBA" id="ARBA00023004"/>
    </source>
</evidence>
<evidence type="ECO:0000256" key="3">
    <source>
        <dbReference type="ARBA" id="ARBA00022723"/>
    </source>
</evidence>
<dbReference type="EMBL" id="SGWQ01000004">
    <property type="protein sequence ID" value="RZS38941.1"/>
    <property type="molecule type" value="Genomic_DNA"/>
</dbReference>
<feature type="binding site" description="distal binding residue" evidence="5">
    <location>
        <position position="122"/>
    </location>
    <ligand>
        <name>heme</name>
        <dbReference type="ChEBI" id="CHEBI:30413"/>
    </ligand>
    <ligandPart>
        <name>Fe</name>
        <dbReference type="ChEBI" id="CHEBI:18248"/>
    </ligandPart>
</feature>
<dbReference type="GO" id="GO:0019825">
    <property type="term" value="F:oxygen binding"/>
    <property type="evidence" value="ECO:0007669"/>
    <property type="project" value="InterPro"/>
</dbReference>
<dbReference type="InterPro" id="IPR001486">
    <property type="entry name" value="Hemoglobin_trunc"/>
</dbReference>
<proteinExistence type="predicted"/>
<reference evidence="8 9" key="1">
    <citation type="submission" date="2019-02" db="EMBL/GenBank/DDBJ databases">
        <title>Genomic Encyclopedia of Type Strains, Phase IV (KMG-IV): sequencing the most valuable type-strain genomes for metagenomic binning, comparative biology and taxonomic classification.</title>
        <authorList>
            <person name="Goeker M."/>
        </authorList>
    </citation>
    <scope>NUCLEOTIDE SEQUENCE [LARGE SCALE GENOMIC DNA]</scope>
    <source>
        <strain evidence="8 9">DSM 101727</strain>
    </source>
</reference>
<accession>A0A4Q7KT26</accession>
<keyword evidence="3 5" id="KW-0479">Metal-binding</keyword>
<keyword evidence="9" id="KW-1185">Reference proteome</keyword>
<dbReference type="Gene3D" id="1.10.490.10">
    <property type="entry name" value="Globins"/>
    <property type="match status" value="1"/>
</dbReference>
<name>A0A4Q7KT26_9PSEU</name>
<dbReference type="Pfam" id="PF01152">
    <property type="entry name" value="Bac_globin"/>
    <property type="match status" value="1"/>
</dbReference>
<dbReference type="SUPFAM" id="SSF46458">
    <property type="entry name" value="Globin-like"/>
    <property type="match status" value="1"/>
</dbReference>
<feature type="binding site" description="distal binding residue" evidence="5">
    <location>
        <position position="146"/>
    </location>
    <ligand>
        <name>heme</name>
        <dbReference type="ChEBI" id="CHEBI:30413"/>
    </ligand>
    <ligandPart>
        <name>Fe</name>
        <dbReference type="ChEBI" id="CHEBI:18248"/>
    </ligandPart>
</feature>